<feature type="compositionally biased region" description="Basic and acidic residues" evidence="2">
    <location>
        <begin position="159"/>
        <end position="188"/>
    </location>
</feature>
<keyword evidence="4" id="KW-1185">Reference proteome</keyword>
<keyword evidence="1" id="KW-0175">Coiled coil</keyword>
<evidence type="ECO:0000313" key="4">
    <source>
        <dbReference type="Proteomes" id="UP000624701"/>
    </source>
</evidence>
<dbReference type="Proteomes" id="UP000624701">
    <property type="component" value="Unassembled WGS sequence"/>
</dbReference>
<dbReference type="RefSeq" id="WP_188375359.1">
    <property type="nucleotide sequence ID" value="NZ_BMDQ01000006.1"/>
</dbReference>
<reference evidence="4" key="1">
    <citation type="journal article" date="2019" name="Int. J. Syst. Evol. Microbiol.">
        <title>The Global Catalogue of Microorganisms (GCM) 10K type strain sequencing project: providing services to taxonomists for standard genome sequencing and annotation.</title>
        <authorList>
            <consortium name="The Broad Institute Genomics Platform"/>
            <consortium name="The Broad Institute Genome Sequencing Center for Infectious Disease"/>
            <person name="Wu L."/>
            <person name="Ma J."/>
        </authorList>
    </citation>
    <scope>NUCLEOTIDE SEQUENCE [LARGE SCALE GENOMIC DNA]</scope>
    <source>
        <strain evidence="4">CCM 8681</strain>
    </source>
</reference>
<name>A0ABQ2C303_9FLAO</name>
<dbReference type="InterPro" id="IPR036388">
    <property type="entry name" value="WH-like_DNA-bd_sf"/>
</dbReference>
<dbReference type="EMBL" id="BMDQ01000006">
    <property type="protein sequence ID" value="GGI58453.1"/>
    <property type="molecule type" value="Genomic_DNA"/>
</dbReference>
<dbReference type="Gene3D" id="1.10.10.10">
    <property type="entry name" value="Winged helix-like DNA-binding domain superfamily/Winged helix DNA-binding domain"/>
    <property type="match status" value="1"/>
</dbReference>
<comment type="caution">
    <text evidence="3">The sequence shown here is derived from an EMBL/GenBank/DDBJ whole genome shotgun (WGS) entry which is preliminary data.</text>
</comment>
<sequence length="188" mass="21598">MQTPSIVDVLIENITTDQALLKDAEAKITEAKEEKAEVVDRLKDYRKEIAVIAKYATDDQKEKIEALGFDSSDNNNTINTVASIAFDIVVKAKDYKIENGEWYEAYKKICTDKKEEPLSYTFFNIKCRTLFNTQRLIRTKVGDPKSSREDIISLNGRPIQKEEEQKEKEAPKKETTKTTKNDKTPKQK</sequence>
<protein>
    <submittedName>
        <fullName evidence="3">Uncharacterized protein</fullName>
    </submittedName>
</protein>
<proteinExistence type="predicted"/>
<evidence type="ECO:0000256" key="1">
    <source>
        <dbReference type="SAM" id="Coils"/>
    </source>
</evidence>
<evidence type="ECO:0000313" key="3">
    <source>
        <dbReference type="EMBL" id="GGI58453.1"/>
    </source>
</evidence>
<organism evidence="3 4">
    <name type="scientific">Winogradskyella haliclonae</name>
    <dbReference type="NCBI Taxonomy" id="2048558"/>
    <lineage>
        <taxon>Bacteria</taxon>
        <taxon>Pseudomonadati</taxon>
        <taxon>Bacteroidota</taxon>
        <taxon>Flavobacteriia</taxon>
        <taxon>Flavobacteriales</taxon>
        <taxon>Flavobacteriaceae</taxon>
        <taxon>Winogradskyella</taxon>
    </lineage>
</organism>
<evidence type="ECO:0000256" key="2">
    <source>
        <dbReference type="SAM" id="MobiDB-lite"/>
    </source>
</evidence>
<feature type="coiled-coil region" evidence="1">
    <location>
        <begin position="14"/>
        <end position="48"/>
    </location>
</feature>
<accession>A0ABQ2C303</accession>
<gene>
    <name evidence="3" type="ORF">GCM10011444_27620</name>
</gene>
<feature type="region of interest" description="Disordered" evidence="2">
    <location>
        <begin position="146"/>
        <end position="188"/>
    </location>
</feature>